<gene>
    <name evidence="1" type="ORF">FRACYDRAFT_220451</name>
</gene>
<keyword evidence="2" id="KW-1185">Reference proteome</keyword>
<feature type="non-terminal residue" evidence="1">
    <location>
        <position position="98"/>
    </location>
</feature>
<dbReference type="EMBL" id="KV784374">
    <property type="protein sequence ID" value="OEU09902.1"/>
    <property type="molecule type" value="Genomic_DNA"/>
</dbReference>
<name>A0A1E7EVI1_9STRA</name>
<dbReference type="KEGG" id="fcy:FRACYDRAFT_220451"/>
<organism evidence="1 2">
    <name type="scientific">Fragilariopsis cylindrus CCMP1102</name>
    <dbReference type="NCBI Taxonomy" id="635003"/>
    <lineage>
        <taxon>Eukaryota</taxon>
        <taxon>Sar</taxon>
        <taxon>Stramenopiles</taxon>
        <taxon>Ochrophyta</taxon>
        <taxon>Bacillariophyta</taxon>
        <taxon>Bacillariophyceae</taxon>
        <taxon>Bacillariophycidae</taxon>
        <taxon>Bacillariales</taxon>
        <taxon>Bacillariaceae</taxon>
        <taxon>Fragilariopsis</taxon>
    </lineage>
</organism>
<dbReference type="AlphaFoldDB" id="A0A1E7EVI1"/>
<protein>
    <submittedName>
        <fullName evidence="1">Uncharacterized protein</fullName>
    </submittedName>
</protein>
<reference evidence="1 2" key="1">
    <citation type="submission" date="2016-09" db="EMBL/GenBank/DDBJ databases">
        <title>Extensive genetic diversity and differential bi-allelic expression allows diatom success in the polar Southern Ocean.</title>
        <authorList>
            <consortium name="DOE Joint Genome Institute"/>
            <person name="Mock T."/>
            <person name="Otillar R.P."/>
            <person name="Strauss J."/>
            <person name="Dupont C."/>
            <person name="Frickenhaus S."/>
            <person name="Maumus F."/>
            <person name="Mcmullan M."/>
            <person name="Sanges R."/>
            <person name="Schmutz J."/>
            <person name="Toseland A."/>
            <person name="Valas R."/>
            <person name="Veluchamy A."/>
            <person name="Ward B.J."/>
            <person name="Allen A."/>
            <person name="Barry K."/>
            <person name="Falciatore A."/>
            <person name="Ferrante M."/>
            <person name="Fortunato A.E."/>
            <person name="Gloeckner G."/>
            <person name="Gruber A."/>
            <person name="Hipkin R."/>
            <person name="Janech M."/>
            <person name="Kroth P."/>
            <person name="Leese F."/>
            <person name="Lindquist E."/>
            <person name="Lyon B.R."/>
            <person name="Martin J."/>
            <person name="Mayer C."/>
            <person name="Parker M."/>
            <person name="Quesneville H."/>
            <person name="Raymond J."/>
            <person name="Uhlig C."/>
            <person name="Valentin K.U."/>
            <person name="Worden A.Z."/>
            <person name="Armbrust E.V."/>
            <person name="Bowler C."/>
            <person name="Green B."/>
            <person name="Moulton V."/>
            <person name="Van Oosterhout C."/>
            <person name="Grigoriev I."/>
        </authorList>
    </citation>
    <scope>NUCLEOTIDE SEQUENCE [LARGE SCALE GENOMIC DNA]</scope>
    <source>
        <strain evidence="1 2">CCMP1102</strain>
    </source>
</reference>
<accession>A0A1E7EVI1</accession>
<sequence>MTAAEQGCDSHFDSNFNQECHEVEEDAAAINDNFSTELPYMSVLPTSSTVFINSLNFTNRSRWIMSNSNIHDIPPVLPVGLPYFSVLPTSSTAFVNSL</sequence>
<evidence type="ECO:0000313" key="2">
    <source>
        <dbReference type="Proteomes" id="UP000095751"/>
    </source>
</evidence>
<dbReference type="InParanoid" id="A0A1E7EVI1"/>
<evidence type="ECO:0000313" key="1">
    <source>
        <dbReference type="EMBL" id="OEU09902.1"/>
    </source>
</evidence>
<proteinExistence type="predicted"/>
<dbReference type="Proteomes" id="UP000095751">
    <property type="component" value="Unassembled WGS sequence"/>
</dbReference>